<dbReference type="EMBL" id="JBDKWZ010000015">
    <property type="protein sequence ID" value="MEN7550572.1"/>
    <property type="molecule type" value="Genomic_DNA"/>
</dbReference>
<keyword evidence="4" id="KW-1003">Cell membrane</keyword>
<feature type="transmembrane region" description="Helical" evidence="14">
    <location>
        <begin position="589"/>
        <end position="608"/>
    </location>
</feature>
<evidence type="ECO:0000313" key="16">
    <source>
        <dbReference type="Proteomes" id="UP001403385"/>
    </source>
</evidence>
<keyword evidence="7 14" id="KW-1133">Transmembrane helix</keyword>
<evidence type="ECO:0000256" key="2">
    <source>
        <dbReference type="ARBA" id="ARBA00006434"/>
    </source>
</evidence>
<feature type="transmembrane region" description="Helical" evidence="14">
    <location>
        <begin position="437"/>
        <end position="455"/>
    </location>
</feature>
<evidence type="ECO:0000256" key="5">
    <source>
        <dbReference type="ARBA" id="ARBA00022692"/>
    </source>
</evidence>
<evidence type="ECO:0000256" key="10">
    <source>
        <dbReference type="ARBA" id="ARBA00023136"/>
    </source>
</evidence>
<dbReference type="Gene3D" id="1.20.1730.10">
    <property type="entry name" value="Sodium/glucose cotransporter"/>
    <property type="match status" value="1"/>
</dbReference>
<comment type="catalytic activity">
    <reaction evidence="12">
        <text>L-proline(in) + Na(+)(in) = L-proline(out) + Na(+)(out)</text>
        <dbReference type="Rhea" id="RHEA:28967"/>
        <dbReference type="ChEBI" id="CHEBI:29101"/>
        <dbReference type="ChEBI" id="CHEBI:60039"/>
    </reaction>
</comment>
<feature type="transmembrane region" description="Helical" evidence="14">
    <location>
        <begin position="164"/>
        <end position="187"/>
    </location>
</feature>
<dbReference type="InterPro" id="IPR001734">
    <property type="entry name" value="Na/solute_symporter"/>
</dbReference>
<feature type="transmembrane region" description="Helical" evidence="14">
    <location>
        <begin position="562"/>
        <end position="583"/>
    </location>
</feature>
<accession>A0AAW9S082</accession>
<evidence type="ECO:0000256" key="13">
    <source>
        <dbReference type="RuleBase" id="RU362091"/>
    </source>
</evidence>
<evidence type="ECO:0000256" key="7">
    <source>
        <dbReference type="ARBA" id="ARBA00022989"/>
    </source>
</evidence>
<dbReference type="GO" id="GO:0015193">
    <property type="term" value="F:L-proline transmembrane transporter activity"/>
    <property type="evidence" value="ECO:0007669"/>
    <property type="project" value="TreeGrafter"/>
</dbReference>
<dbReference type="InterPro" id="IPR038377">
    <property type="entry name" value="Na/Glc_symporter_sf"/>
</dbReference>
<dbReference type="AlphaFoldDB" id="A0AAW9S082"/>
<evidence type="ECO:0000313" key="15">
    <source>
        <dbReference type="EMBL" id="MEN7550572.1"/>
    </source>
</evidence>
<evidence type="ECO:0000256" key="12">
    <source>
        <dbReference type="ARBA" id="ARBA00033708"/>
    </source>
</evidence>
<feature type="transmembrane region" description="Helical" evidence="14">
    <location>
        <begin position="496"/>
        <end position="515"/>
    </location>
</feature>
<organism evidence="15 16">
    <name type="scientific">Rapidithrix thailandica</name>
    <dbReference type="NCBI Taxonomy" id="413964"/>
    <lineage>
        <taxon>Bacteria</taxon>
        <taxon>Pseudomonadati</taxon>
        <taxon>Bacteroidota</taxon>
        <taxon>Cytophagia</taxon>
        <taxon>Cytophagales</taxon>
        <taxon>Flammeovirgaceae</taxon>
        <taxon>Rapidithrix</taxon>
    </lineage>
</organism>
<feature type="transmembrane region" description="Helical" evidence="14">
    <location>
        <begin position="78"/>
        <end position="99"/>
    </location>
</feature>
<feature type="transmembrane region" description="Helical" evidence="14">
    <location>
        <begin position="6"/>
        <end position="25"/>
    </location>
</feature>
<keyword evidence="16" id="KW-1185">Reference proteome</keyword>
<feature type="transmembrane region" description="Helical" evidence="14">
    <location>
        <begin position="304"/>
        <end position="328"/>
    </location>
</feature>
<feature type="transmembrane region" description="Helical" evidence="14">
    <location>
        <begin position="262"/>
        <end position="283"/>
    </location>
</feature>
<keyword evidence="10 14" id="KW-0472">Membrane</keyword>
<dbReference type="PANTHER" id="PTHR48086">
    <property type="entry name" value="SODIUM/PROLINE SYMPORTER-RELATED"/>
    <property type="match status" value="1"/>
</dbReference>
<comment type="similarity">
    <text evidence="2 13">Belongs to the sodium:solute symporter (SSF) (TC 2.A.21) family.</text>
</comment>
<dbReference type="Proteomes" id="UP001403385">
    <property type="component" value="Unassembled WGS sequence"/>
</dbReference>
<keyword evidence="3" id="KW-0813">Transport</keyword>
<keyword evidence="11" id="KW-0739">Sodium transport</keyword>
<dbReference type="GO" id="GO:0005298">
    <property type="term" value="F:proline:sodium symporter activity"/>
    <property type="evidence" value="ECO:0007669"/>
    <property type="project" value="TreeGrafter"/>
</dbReference>
<protein>
    <submittedName>
        <fullName evidence="15">Sodium:solute symporter family protein</fullName>
    </submittedName>
</protein>
<evidence type="ECO:0000256" key="6">
    <source>
        <dbReference type="ARBA" id="ARBA00022847"/>
    </source>
</evidence>
<feature type="transmembrane region" description="Helical" evidence="14">
    <location>
        <begin position="199"/>
        <end position="220"/>
    </location>
</feature>
<keyword evidence="9" id="KW-0406">Ion transport</keyword>
<sequence>MQLNIIDIGIIILYLALTILIGFIISKKASKNLDSYFLGGKSIPWYALGISNASGMFDITGTMWMVYLLFVYGVKSAWLPWLWPIFNQIFLMVYLSRWLRKSNVMTGAEWIQTRFGNGPAARLSNIIVIVFAIVSVIGFLAYAFQGIGKFAFTFLPKVIESEAFGTIHMTPNIYGVIFISITAIYVVKGGMYSVVLTEVLQFIIMTIASIAVGVIAINIVSPEQLSAIVPEGWYSLFFGWELDVQWDIAAINQKVQEDGYSLFALFFGMMVFKGILVSMAGPAPNYDMQRVLSTKSPAEAAKMSGFVSLVLFFPRYFLITGVAILGIVGLDKIGLDVLTNPDTNQVDFELVLPYVIQNYIPVGLLGLLLAGLLAAFMSTVAATTNAAPAYLVNDIYKKYINPHGSAKTYVRMSYLATVVVVLIGVGFGFATDSINQITQWIVNALFGGYAMANLLKWHWWRLNGYGYFWGMLAGIIASLFLPYLDVSMIPLPADVARFPIMLLISLIGCIAGSLSTPPQDEEELKDFYRKIQPWGWWKPIHNKVLAEDPTFQKESHFKQDGFNILTGVVWQTSLVVMPIYIVIQDFTPAIIAFGIFFITSLILKFNWYDKLKKEKPEKVNV</sequence>
<dbReference type="CDD" id="cd11477">
    <property type="entry name" value="SLC5sbd_u1"/>
    <property type="match status" value="1"/>
</dbReference>
<evidence type="ECO:0000256" key="8">
    <source>
        <dbReference type="ARBA" id="ARBA00023053"/>
    </source>
</evidence>
<feature type="transmembrane region" description="Helical" evidence="14">
    <location>
        <begin position="120"/>
        <end position="144"/>
    </location>
</feature>
<evidence type="ECO:0000256" key="14">
    <source>
        <dbReference type="SAM" id="Phobius"/>
    </source>
</evidence>
<feature type="transmembrane region" description="Helical" evidence="14">
    <location>
        <begin position="45"/>
        <end position="72"/>
    </location>
</feature>
<dbReference type="GO" id="GO:0015824">
    <property type="term" value="P:proline transport"/>
    <property type="evidence" value="ECO:0007669"/>
    <property type="project" value="TreeGrafter"/>
</dbReference>
<evidence type="ECO:0000256" key="9">
    <source>
        <dbReference type="ARBA" id="ARBA00023065"/>
    </source>
</evidence>
<dbReference type="PANTHER" id="PTHR48086:SF3">
    <property type="entry name" value="SODIUM_PROLINE SYMPORTER"/>
    <property type="match status" value="1"/>
</dbReference>
<feature type="transmembrane region" description="Helical" evidence="14">
    <location>
        <begin position="359"/>
        <end position="392"/>
    </location>
</feature>
<evidence type="ECO:0000256" key="11">
    <source>
        <dbReference type="ARBA" id="ARBA00023201"/>
    </source>
</evidence>
<gene>
    <name evidence="15" type="ORF">AAG747_21810</name>
</gene>
<keyword evidence="6" id="KW-0769">Symport</keyword>
<feature type="transmembrane region" description="Helical" evidence="14">
    <location>
        <begin position="413"/>
        <end position="431"/>
    </location>
</feature>
<dbReference type="InterPro" id="IPR050277">
    <property type="entry name" value="Sodium:Solute_Symporter"/>
</dbReference>
<evidence type="ECO:0000256" key="4">
    <source>
        <dbReference type="ARBA" id="ARBA00022475"/>
    </source>
</evidence>
<dbReference type="Pfam" id="PF00474">
    <property type="entry name" value="SSF"/>
    <property type="match status" value="1"/>
</dbReference>
<keyword evidence="5 14" id="KW-0812">Transmembrane</keyword>
<dbReference type="GO" id="GO:0005886">
    <property type="term" value="C:plasma membrane"/>
    <property type="evidence" value="ECO:0007669"/>
    <property type="project" value="UniProtKB-SubCell"/>
</dbReference>
<keyword evidence="8" id="KW-0915">Sodium</keyword>
<reference evidence="15 16" key="1">
    <citation type="submission" date="2024-04" db="EMBL/GenBank/DDBJ databases">
        <title>Novel genus in family Flammeovirgaceae.</title>
        <authorList>
            <person name="Nguyen T.H."/>
            <person name="Vuong T.Q."/>
            <person name="Le H."/>
            <person name="Kim S.-G."/>
        </authorList>
    </citation>
    <scope>NUCLEOTIDE SEQUENCE [LARGE SCALE GENOMIC DNA]</scope>
    <source>
        <strain evidence="15 16">JCM 23209</strain>
    </source>
</reference>
<dbReference type="PROSITE" id="PS50283">
    <property type="entry name" value="NA_SOLUT_SYMP_3"/>
    <property type="match status" value="1"/>
</dbReference>
<evidence type="ECO:0000256" key="3">
    <source>
        <dbReference type="ARBA" id="ARBA00022448"/>
    </source>
</evidence>
<feature type="transmembrane region" description="Helical" evidence="14">
    <location>
        <begin position="467"/>
        <end position="484"/>
    </location>
</feature>
<comment type="subcellular location">
    <subcellularLocation>
        <location evidence="1">Cell membrane</location>
        <topology evidence="1">Multi-pass membrane protein</topology>
    </subcellularLocation>
</comment>
<evidence type="ECO:0000256" key="1">
    <source>
        <dbReference type="ARBA" id="ARBA00004651"/>
    </source>
</evidence>
<comment type="caution">
    <text evidence="15">The sequence shown here is derived from an EMBL/GenBank/DDBJ whole genome shotgun (WGS) entry which is preliminary data.</text>
</comment>
<name>A0AAW9S082_9BACT</name>
<dbReference type="RefSeq" id="WP_346823354.1">
    <property type="nucleotide sequence ID" value="NZ_JBDKWZ010000015.1"/>
</dbReference>
<proteinExistence type="inferred from homology"/>